<dbReference type="Proteomes" id="UP001295444">
    <property type="component" value="Chromosome 05"/>
</dbReference>
<feature type="compositionally biased region" description="Basic and acidic residues" evidence="1">
    <location>
        <begin position="70"/>
        <end position="82"/>
    </location>
</feature>
<protein>
    <submittedName>
        <fullName evidence="2">Uncharacterized protein</fullName>
    </submittedName>
</protein>
<gene>
    <name evidence="2" type="ORF">PECUL_23A015248</name>
</gene>
<keyword evidence="3" id="KW-1185">Reference proteome</keyword>
<dbReference type="EMBL" id="OW240916">
    <property type="protein sequence ID" value="CAH2296996.1"/>
    <property type="molecule type" value="Genomic_DNA"/>
</dbReference>
<reference evidence="2" key="1">
    <citation type="submission" date="2022-03" db="EMBL/GenBank/DDBJ databases">
        <authorList>
            <person name="Alioto T."/>
            <person name="Alioto T."/>
            <person name="Gomez Garrido J."/>
        </authorList>
    </citation>
    <scope>NUCLEOTIDE SEQUENCE</scope>
</reference>
<accession>A0AAD1W907</accession>
<proteinExistence type="predicted"/>
<evidence type="ECO:0000313" key="3">
    <source>
        <dbReference type="Proteomes" id="UP001295444"/>
    </source>
</evidence>
<feature type="compositionally biased region" description="Basic and acidic residues" evidence="1">
    <location>
        <begin position="29"/>
        <end position="42"/>
    </location>
</feature>
<feature type="compositionally biased region" description="Basic and acidic residues" evidence="1">
    <location>
        <begin position="94"/>
        <end position="105"/>
    </location>
</feature>
<feature type="compositionally biased region" description="Polar residues" evidence="1">
    <location>
        <begin position="1"/>
        <end position="26"/>
    </location>
</feature>
<feature type="region of interest" description="Disordered" evidence="1">
    <location>
        <begin position="1"/>
        <end position="105"/>
    </location>
</feature>
<dbReference type="AlphaFoldDB" id="A0AAD1W907"/>
<evidence type="ECO:0000256" key="1">
    <source>
        <dbReference type="SAM" id="MobiDB-lite"/>
    </source>
</evidence>
<name>A0AAD1W907_PELCU</name>
<evidence type="ECO:0000313" key="2">
    <source>
        <dbReference type="EMBL" id="CAH2296996.1"/>
    </source>
</evidence>
<sequence>MQSYTAPQETQPKNDPQTVTAQSWAIPQSEREGETHTGDTDQKLAMPHKCTHPTTTLKIRPRPKRIKQTPHTEDPPEHDTTTTKRKNNTGTKLLVDEPHHGIAEG</sequence>
<organism evidence="2 3">
    <name type="scientific">Pelobates cultripes</name>
    <name type="common">Western spadefoot toad</name>
    <dbReference type="NCBI Taxonomy" id="61616"/>
    <lineage>
        <taxon>Eukaryota</taxon>
        <taxon>Metazoa</taxon>
        <taxon>Chordata</taxon>
        <taxon>Craniata</taxon>
        <taxon>Vertebrata</taxon>
        <taxon>Euteleostomi</taxon>
        <taxon>Amphibia</taxon>
        <taxon>Batrachia</taxon>
        <taxon>Anura</taxon>
        <taxon>Pelobatoidea</taxon>
        <taxon>Pelobatidae</taxon>
        <taxon>Pelobates</taxon>
    </lineage>
</organism>
<feature type="compositionally biased region" description="Basic residues" evidence="1">
    <location>
        <begin position="59"/>
        <end position="68"/>
    </location>
</feature>